<dbReference type="EMBL" id="NHNI01000001">
    <property type="protein sequence ID" value="OZY86522.1"/>
    <property type="molecule type" value="Genomic_DNA"/>
</dbReference>
<dbReference type="Proteomes" id="UP000216101">
    <property type="component" value="Unassembled WGS sequence"/>
</dbReference>
<feature type="signal peptide" evidence="1">
    <location>
        <begin position="1"/>
        <end position="21"/>
    </location>
</feature>
<dbReference type="PANTHER" id="PTHR33428">
    <property type="entry name" value="CHLOROPHYLLASE-2, CHLOROPLASTIC"/>
    <property type="match status" value="1"/>
</dbReference>
<evidence type="ECO:0000259" key="2">
    <source>
        <dbReference type="Pfam" id="PF12740"/>
    </source>
</evidence>
<evidence type="ECO:0000313" key="3">
    <source>
        <dbReference type="EMBL" id="OZY86522.1"/>
    </source>
</evidence>
<reference evidence="4" key="1">
    <citation type="submission" date="2017-05" db="EMBL/GenBank/DDBJ databases">
        <authorList>
            <person name="Barney B.M."/>
        </authorList>
    </citation>
    <scope>NUCLEOTIDE SEQUENCE [LARGE SCALE GENOMIC DNA]</scope>
    <source>
        <strain evidence="4">PSBB022</strain>
    </source>
</reference>
<dbReference type="PANTHER" id="PTHR33428:SF14">
    <property type="entry name" value="CARBOXYLESTERASE TYPE B DOMAIN-CONTAINING PROTEIN"/>
    <property type="match status" value="1"/>
</dbReference>
<dbReference type="SUPFAM" id="SSF53474">
    <property type="entry name" value="alpha/beta-Hydrolases"/>
    <property type="match status" value="1"/>
</dbReference>
<dbReference type="GO" id="GO:0016787">
    <property type="term" value="F:hydrolase activity"/>
    <property type="evidence" value="ECO:0007669"/>
    <property type="project" value="UniProtKB-KW"/>
</dbReference>
<feature type="domain" description="PET hydrolase/cutinase-like" evidence="2">
    <location>
        <begin position="95"/>
        <end position="280"/>
    </location>
</feature>
<dbReference type="Pfam" id="PF12740">
    <property type="entry name" value="PETase"/>
    <property type="match status" value="1"/>
</dbReference>
<feature type="chain" id="PRO_5012334149" evidence="1">
    <location>
        <begin position="22"/>
        <end position="303"/>
    </location>
</feature>
<dbReference type="Gene3D" id="3.40.50.1820">
    <property type="entry name" value="alpha/beta hydrolase"/>
    <property type="match status" value="1"/>
</dbReference>
<comment type="caution">
    <text evidence="3">The sequence shown here is derived from an EMBL/GenBank/DDBJ whole genome shotgun (WGS) entry which is preliminary data.</text>
</comment>
<gene>
    <name evidence="3" type="ORF">CBP51_05730</name>
</gene>
<evidence type="ECO:0000313" key="4">
    <source>
        <dbReference type="Proteomes" id="UP000216101"/>
    </source>
</evidence>
<organism evidence="3 4">
    <name type="scientific">Cellvibrio mixtus</name>
    <dbReference type="NCBI Taxonomy" id="39650"/>
    <lineage>
        <taxon>Bacteria</taxon>
        <taxon>Pseudomonadati</taxon>
        <taxon>Pseudomonadota</taxon>
        <taxon>Gammaproteobacteria</taxon>
        <taxon>Cellvibrionales</taxon>
        <taxon>Cellvibrionaceae</taxon>
        <taxon>Cellvibrio</taxon>
    </lineage>
</organism>
<dbReference type="InterPro" id="IPR041127">
    <property type="entry name" value="PET_hydrolase/cutinase-like"/>
</dbReference>
<dbReference type="AlphaFoldDB" id="A0A266Q9J4"/>
<keyword evidence="1" id="KW-0732">Signal</keyword>
<sequence>MQKIQRLFLIFILSMATSVFADEPTKRLIENGGSGKFPAIMLTEASLPTHTIFRPQQLDAVSSKKGSSKESFPLIVWGNGACFDSPFEHVNFLNEIASHGFIVIAIGTLPKETGEQNKERSTSAKLTAAIDWAVAQTTNADSIYFKKINTKKIAVAGMSCGGLQALEVAGDPRISTLIVANSGIFIKTMRGNAMPMMPQLDKTHLQKIHTPTLYLLGGPSDIAYKNGMDDVAKINHVPVFVANLDVGHGGTYAQPHGGEYAKVATAWLNWQLKDDRKSAKLFTGKKTQLATKPGWVVDKKNMD</sequence>
<accession>A0A266Q9J4</accession>
<protein>
    <submittedName>
        <fullName evidence="3">Alpha/beta hydrolase</fullName>
    </submittedName>
</protein>
<name>A0A266Q9J4_9GAMM</name>
<proteinExistence type="predicted"/>
<evidence type="ECO:0000256" key="1">
    <source>
        <dbReference type="SAM" id="SignalP"/>
    </source>
</evidence>
<keyword evidence="3" id="KW-0378">Hydrolase</keyword>
<dbReference type="InterPro" id="IPR029058">
    <property type="entry name" value="AB_hydrolase_fold"/>
</dbReference>
<keyword evidence="4" id="KW-1185">Reference proteome</keyword>